<keyword evidence="2" id="KW-1185">Reference proteome</keyword>
<reference evidence="1 2" key="1">
    <citation type="submission" date="2011-02" db="EMBL/GenBank/DDBJ databases">
        <authorList>
            <person name="Weinstock G."/>
            <person name="Sodergren E."/>
            <person name="Clifton S."/>
            <person name="Fulton L."/>
            <person name="Fulton B."/>
            <person name="Courtney L."/>
            <person name="Fronick C."/>
            <person name="Harrison M."/>
            <person name="Strong C."/>
            <person name="Farmer C."/>
            <person name="Delahaunty K."/>
            <person name="Markovic C."/>
            <person name="Hall O."/>
            <person name="Minx P."/>
            <person name="Tomlinson C."/>
            <person name="Mitreva M."/>
            <person name="Hou S."/>
            <person name="Chen J."/>
            <person name="Wollam A."/>
            <person name="Pepin K.H."/>
            <person name="Johnson M."/>
            <person name="Bhonagiri V."/>
            <person name="Zhang X."/>
            <person name="Suruliraj S."/>
            <person name="Warren W."/>
            <person name="Chinwalla A."/>
            <person name="Mardis E.R."/>
            <person name="Wilson R.K."/>
        </authorList>
    </citation>
    <scope>NUCLEOTIDE SEQUENCE [LARGE SCALE GENOMIC DNA]</scope>
    <source>
        <strain evidence="1 2">YIT 11841</strain>
    </source>
</reference>
<evidence type="ECO:0000313" key="2">
    <source>
        <dbReference type="Proteomes" id="UP000005546"/>
    </source>
</evidence>
<evidence type="ECO:0000313" key="1">
    <source>
        <dbReference type="EMBL" id="EGG57096.1"/>
    </source>
</evidence>
<protein>
    <submittedName>
        <fullName evidence="1">Uncharacterized protein</fullName>
    </submittedName>
</protein>
<sequence>MQSGFCSSEKWVKGTSIIKRFVEDTILIRFFAINNKETL</sequence>
<accession>F3QQL3</accession>
<organism evidence="1 2">
    <name type="scientific">Paraprevotella xylaniphila YIT 11841</name>
    <dbReference type="NCBI Taxonomy" id="762982"/>
    <lineage>
        <taxon>Bacteria</taxon>
        <taxon>Pseudomonadati</taxon>
        <taxon>Bacteroidota</taxon>
        <taxon>Bacteroidia</taxon>
        <taxon>Bacteroidales</taxon>
        <taxon>Prevotellaceae</taxon>
        <taxon>Paraprevotella</taxon>
    </lineage>
</organism>
<dbReference type="HOGENOM" id="CLU_3314138_0_0_10"/>
<dbReference type="EMBL" id="AFBR01000013">
    <property type="protein sequence ID" value="EGG57096.1"/>
    <property type="molecule type" value="Genomic_DNA"/>
</dbReference>
<dbReference type="STRING" id="762982.HMPREF9442_00455"/>
<dbReference type="AlphaFoldDB" id="F3QQL3"/>
<dbReference type="Proteomes" id="UP000005546">
    <property type="component" value="Unassembled WGS sequence"/>
</dbReference>
<proteinExistence type="predicted"/>
<gene>
    <name evidence="1" type="ORF">HMPREF9442_00455</name>
</gene>
<name>F3QQL3_9BACT</name>
<comment type="caution">
    <text evidence="1">The sequence shown here is derived from an EMBL/GenBank/DDBJ whole genome shotgun (WGS) entry which is preliminary data.</text>
</comment>